<protein>
    <submittedName>
        <fullName evidence="2">Uncharacterized protein</fullName>
    </submittedName>
</protein>
<name>A0AAV7USR9_PLEWA</name>
<dbReference type="EMBL" id="JANPWB010000004">
    <property type="protein sequence ID" value="KAJ1191459.1"/>
    <property type="molecule type" value="Genomic_DNA"/>
</dbReference>
<evidence type="ECO:0000256" key="1">
    <source>
        <dbReference type="SAM" id="MobiDB-lite"/>
    </source>
</evidence>
<accession>A0AAV7USR9</accession>
<sequence length="118" mass="13131">MCKLRDETRGQAHIVQRQQLTADARKESTPGKEETPLVMKTEAAGPDQVTGKGETSEEPESLTEQVSTVEQENPVKEETQPDGTKKTLDYLGRASGREIPVKATYTPHILGWVWLNKI</sequence>
<feature type="compositionally biased region" description="Basic and acidic residues" evidence="1">
    <location>
        <begin position="23"/>
        <end position="35"/>
    </location>
</feature>
<dbReference type="Proteomes" id="UP001066276">
    <property type="component" value="Chromosome 2_2"/>
</dbReference>
<gene>
    <name evidence="2" type="ORF">NDU88_000775</name>
</gene>
<evidence type="ECO:0000313" key="3">
    <source>
        <dbReference type="Proteomes" id="UP001066276"/>
    </source>
</evidence>
<evidence type="ECO:0000313" key="2">
    <source>
        <dbReference type="EMBL" id="KAJ1191459.1"/>
    </source>
</evidence>
<feature type="region of interest" description="Disordered" evidence="1">
    <location>
        <begin position="1"/>
        <end position="87"/>
    </location>
</feature>
<reference evidence="2" key="1">
    <citation type="journal article" date="2022" name="bioRxiv">
        <title>Sequencing and chromosome-scale assembly of the giantPleurodeles waltlgenome.</title>
        <authorList>
            <person name="Brown T."/>
            <person name="Elewa A."/>
            <person name="Iarovenko S."/>
            <person name="Subramanian E."/>
            <person name="Araus A.J."/>
            <person name="Petzold A."/>
            <person name="Susuki M."/>
            <person name="Suzuki K.-i.T."/>
            <person name="Hayashi T."/>
            <person name="Toyoda A."/>
            <person name="Oliveira C."/>
            <person name="Osipova E."/>
            <person name="Leigh N.D."/>
            <person name="Simon A."/>
            <person name="Yun M.H."/>
        </authorList>
    </citation>
    <scope>NUCLEOTIDE SEQUENCE</scope>
    <source>
        <strain evidence="2">20211129_DDA</strain>
        <tissue evidence="2">Liver</tissue>
    </source>
</reference>
<keyword evidence="3" id="KW-1185">Reference proteome</keyword>
<organism evidence="2 3">
    <name type="scientific">Pleurodeles waltl</name>
    <name type="common">Iberian ribbed newt</name>
    <dbReference type="NCBI Taxonomy" id="8319"/>
    <lineage>
        <taxon>Eukaryota</taxon>
        <taxon>Metazoa</taxon>
        <taxon>Chordata</taxon>
        <taxon>Craniata</taxon>
        <taxon>Vertebrata</taxon>
        <taxon>Euteleostomi</taxon>
        <taxon>Amphibia</taxon>
        <taxon>Batrachia</taxon>
        <taxon>Caudata</taxon>
        <taxon>Salamandroidea</taxon>
        <taxon>Salamandridae</taxon>
        <taxon>Pleurodelinae</taxon>
        <taxon>Pleurodeles</taxon>
    </lineage>
</organism>
<feature type="compositionally biased region" description="Basic and acidic residues" evidence="1">
    <location>
        <begin position="1"/>
        <end position="10"/>
    </location>
</feature>
<comment type="caution">
    <text evidence="2">The sequence shown here is derived from an EMBL/GenBank/DDBJ whole genome shotgun (WGS) entry which is preliminary data.</text>
</comment>
<proteinExistence type="predicted"/>
<dbReference type="AlphaFoldDB" id="A0AAV7USR9"/>
<feature type="compositionally biased region" description="Polar residues" evidence="1">
    <location>
        <begin position="62"/>
        <end position="71"/>
    </location>
</feature>
<feature type="compositionally biased region" description="Basic and acidic residues" evidence="1">
    <location>
        <begin position="73"/>
        <end position="87"/>
    </location>
</feature>